<comment type="caution">
    <text evidence="2">The sequence shown here is derived from an EMBL/GenBank/DDBJ whole genome shotgun (WGS) entry which is preliminary data.</text>
</comment>
<evidence type="ECO:0000313" key="3">
    <source>
        <dbReference type="Proteomes" id="UP000523161"/>
    </source>
</evidence>
<sequence length="273" mass="31503">MPDKKWILDLDDIHNRANEIKNSKAENFISDGLEYVLRFYDIINFDFRYERAFLRARHVENGQPYTHTSEIYYPPPHRTKPGRLNEAGFPFLYLSLTLDTALTEIGAQTGDILQISAYRPKDRPIKVGVIGEKYRASRGASGFLPREVTKKLLDIVNELEREDRKKAFAYLYPDLFFDEILRDPEAKQSEYLHSRILTKLIFEKQKDLDGIAYHSVASYGNKNIALPACKADELLGLENTVLVKVKKSYSYGLHDVAFLKAPKDIRLNGDIIW</sequence>
<dbReference type="Proteomes" id="UP000523161">
    <property type="component" value="Unassembled WGS sequence"/>
</dbReference>
<feature type="domain" description="RES" evidence="1">
    <location>
        <begin position="65"/>
        <end position="228"/>
    </location>
</feature>
<reference evidence="2 3" key="1">
    <citation type="submission" date="2020-06" db="EMBL/GenBank/DDBJ databases">
        <title>Rheinheimera sp. nov., a marine bacterium isolated from coastal.</title>
        <authorList>
            <person name="Yu Q."/>
            <person name="Qi Y."/>
            <person name="Pu J."/>
        </authorList>
    </citation>
    <scope>NUCLEOTIDE SEQUENCE [LARGE SCALE GENOMIC DNA]</scope>
    <source>
        <strain evidence="2 3">YQF-2</strain>
    </source>
</reference>
<evidence type="ECO:0000259" key="1">
    <source>
        <dbReference type="Pfam" id="PF08808"/>
    </source>
</evidence>
<keyword evidence="3" id="KW-1185">Reference proteome</keyword>
<protein>
    <submittedName>
        <fullName evidence="2">RES family NAD+ phosphorylase</fullName>
    </submittedName>
</protein>
<proteinExistence type="predicted"/>
<name>A0A7Y5AQS3_9GAMM</name>
<dbReference type="Pfam" id="PF08808">
    <property type="entry name" value="RES"/>
    <property type="match status" value="1"/>
</dbReference>
<accession>A0A7Y5AQS3</accession>
<dbReference type="AlphaFoldDB" id="A0A7Y5AQS3"/>
<dbReference type="EMBL" id="JABSOD010000008">
    <property type="protein sequence ID" value="NRQ42822.1"/>
    <property type="molecule type" value="Genomic_DNA"/>
</dbReference>
<organism evidence="2 3">
    <name type="scientific">Rheinheimera lutimaris</name>
    <dbReference type="NCBI Taxonomy" id="2740584"/>
    <lineage>
        <taxon>Bacteria</taxon>
        <taxon>Pseudomonadati</taxon>
        <taxon>Pseudomonadota</taxon>
        <taxon>Gammaproteobacteria</taxon>
        <taxon>Chromatiales</taxon>
        <taxon>Chromatiaceae</taxon>
        <taxon>Rheinheimera</taxon>
    </lineage>
</organism>
<dbReference type="InterPro" id="IPR014914">
    <property type="entry name" value="RES_dom"/>
</dbReference>
<evidence type="ECO:0000313" key="2">
    <source>
        <dbReference type="EMBL" id="NRQ42822.1"/>
    </source>
</evidence>
<dbReference type="RefSeq" id="WP_173501070.1">
    <property type="nucleotide sequence ID" value="NZ_JABSOD010000008.1"/>
</dbReference>
<gene>
    <name evidence="2" type="ORF">HRH59_09690</name>
</gene>